<sequence length="336" mass="35479">MSLDYTTVSGTWTAPNPDTAGGADYTLVLNALQSCSLTGSMTAVSPNTHVETAITLQGRIDPGVRPSAGPDAGYALGWVLAPRVETGLEHSTTMWNALYFPSTQRIVAQWVVVASTTPGEAWGSANVGSVVYTRGRTGLSKQEAAQTEEQHVTDVPAEMLRSDPEASDPETAAAALDYTRLKGTWYNELGSWMLLSAWPQGSLVGLYNSKKGDASAAYELRGRFDVSAPVAEGMGLSFGWAVGWNNAAHGDSYSASTWVGQLFLGPTPEDDVITTQWLLGVSTAPEKIWAATMLGGDVFTRGAPKAALAATVPRVSVLAHPSIDKIVEKGEAIANM</sequence>
<organism evidence="6 7">
    <name type="scientific">Mycena indigotica</name>
    <dbReference type="NCBI Taxonomy" id="2126181"/>
    <lineage>
        <taxon>Eukaryota</taxon>
        <taxon>Fungi</taxon>
        <taxon>Dikarya</taxon>
        <taxon>Basidiomycota</taxon>
        <taxon>Agaricomycotina</taxon>
        <taxon>Agaricomycetes</taxon>
        <taxon>Agaricomycetidae</taxon>
        <taxon>Agaricales</taxon>
        <taxon>Marasmiineae</taxon>
        <taxon>Mycenaceae</taxon>
        <taxon>Mycena</taxon>
    </lineage>
</organism>
<dbReference type="GO" id="GO:0009374">
    <property type="term" value="F:biotin binding"/>
    <property type="evidence" value="ECO:0007669"/>
    <property type="project" value="InterPro"/>
</dbReference>
<keyword evidence="7" id="KW-1185">Reference proteome</keyword>
<comment type="caution">
    <text evidence="6">The sequence shown here is derived from an EMBL/GenBank/DDBJ whole genome shotgun (WGS) entry which is preliminary data.</text>
</comment>
<dbReference type="InterPro" id="IPR051764">
    <property type="entry name" value="Avidin/Streptavidin-rel"/>
</dbReference>
<dbReference type="Pfam" id="PF01382">
    <property type="entry name" value="Avidin"/>
    <property type="match status" value="1"/>
</dbReference>
<dbReference type="EMBL" id="JACAZF010000014">
    <property type="protein sequence ID" value="KAF7290727.1"/>
    <property type="molecule type" value="Genomic_DNA"/>
</dbReference>
<dbReference type="OrthoDB" id="2821340at2759"/>
<dbReference type="PROSITE" id="PS51326">
    <property type="entry name" value="AVIDIN_2"/>
    <property type="match status" value="1"/>
</dbReference>
<dbReference type="GO" id="GO:0005576">
    <property type="term" value="C:extracellular region"/>
    <property type="evidence" value="ECO:0007669"/>
    <property type="project" value="UniProtKB-SubCell"/>
</dbReference>
<dbReference type="InterPro" id="IPR005469">
    <property type="entry name" value="Avidin"/>
</dbReference>
<dbReference type="Gene3D" id="2.40.128.30">
    <property type="entry name" value="Avidin-like"/>
    <property type="match status" value="2"/>
</dbReference>
<comment type="subcellular location">
    <subcellularLocation>
        <location evidence="1">Secreted</location>
    </subcellularLocation>
</comment>
<accession>A0A8H6S2N3</accession>
<evidence type="ECO:0000256" key="3">
    <source>
        <dbReference type="ARBA" id="ARBA00022525"/>
    </source>
</evidence>
<dbReference type="InterPro" id="IPR005468">
    <property type="entry name" value="Avidin/str"/>
</dbReference>
<evidence type="ECO:0000256" key="1">
    <source>
        <dbReference type="ARBA" id="ARBA00004613"/>
    </source>
</evidence>
<dbReference type="Proteomes" id="UP000636479">
    <property type="component" value="Unassembled WGS sequence"/>
</dbReference>
<keyword evidence="5" id="KW-0092">Biotin</keyword>
<evidence type="ECO:0000313" key="7">
    <source>
        <dbReference type="Proteomes" id="UP000636479"/>
    </source>
</evidence>
<evidence type="ECO:0000256" key="5">
    <source>
        <dbReference type="ARBA" id="ARBA00023267"/>
    </source>
</evidence>
<gene>
    <name evidence="6" type="ORF">MIND_01313400</name>
</gene>
<protein>
    <submittedName>
        <fullName evidence="6">Streptavidin</fullName>
    </submittedName>
</protein>
<dbReference type="PRINTS" id="PR00709">
    <property type="entry name" value="AVIDIN"/>
</dbReference>
<reference evidence="6" key="1">
    <citation type="submission" date="2020-05" db="EMBL/GenBank/DDBJ databases">
        <title>Mycena genomes resolve the evolution of fungal bioluminescence.</title>
        <authorList>
            <person name="Tsai I.J."/>
        </authorList>
    </citation>
    <scope>NUCLEOTIDE SEQUENCE</scope>
    <source>
        <strain evidence="6">171206Taipei</strain>
    </source>
</reference>
<evidence type="ECO:0000256" key="4">
    <source>
        <dbReference type="ARBA" id="ARBA00022729"/>
    </source>
</evidence>
<dbReference type="PANTHER" id="PTHR34399">
    <property type="entry name" value="AVIDIN-RELATED"/>
    <property type="match status" value="1"/>
</dbReference>
<proteinExistence type="inferred from homology"/>
<evidence type="ECO:0000256" key="2">
    <source>
        <dbReference type="ARBA" id="ARBA00006297"/>
    </source>
</evidence>
<dbReference type="SUPFAM" id="SSF50876">
    <property type="entry name" value="Avidin/streptavidin"/>
    <property type="match status" value="1"/>
</dbReference>
<dbReference type="RefSeq" id="XP_037214087.1">
    <property type="nucleotide sequence ID" value="XM_037369589.1"/>
</dbReference>
<dbReference type="AlphaFoldDB" id="A0A8H6S2N3"/>
<evidence type="ECO:0000313" key="6">
    <source>
        <dbReference type="EMBL" id="KAF7290727.1"/>
    </source>
</evidence>
<dbReference type="GeneID" id="59352105"/>
<comment type="similarity">
    <text evidence="2">Belongs to the avidin/streptavidin family.</text>
</comment>
<keyword evidence="3" id="KW-0964">Secreted</keyword>
<name>A0A8H6S2N3_9AGAR</name>
<dbReference type="InterPro" id="IPR036896">
    <property type="entry name" value="Avidin-like_sf"/>
</dbReference>
<keyword evidence="4" id="KW-0732">Signal</keyword>